<sequence length="64" mass="7515">ADLMVKIYLNDIERNITYNDDRELYEWKWTGFAIGTFNLTVTATDAYDGNSSIEMEIWNFCIIP</sequence>
<reference evidence="1" key="1">
    <citation type="journal article" date="2014" name="Front. Microbiol.">
        <title>High frequency of phylogenetically diverse reductive dehalogenase-homologous genes in deep subseafloor sedimentary metagenomes.</title>
        <authorList>
            <person name="Kawai M."/>
            <person name="Futagami T."/>
            <person name="Toyoda A."/>
            <person name="Takaki Y."/>
            <person name="Nishi S."/>
            <person name="Hori S."/>
            <person name="Arai W."/>
            <person name="Tsubouchi T."/>
            <person name="Morono Y."/>
            <person name="Uchiyama I."/>
            <person name="Ito T."/>
            <person name="Fujiyama A."/>
            <person name="Inagaki F."/>
            <person name="Takami H."/>
        </authorList>
    </citation>
    <scope>NUCLEOTIDE SEQUENCE</scope>
    <source>
        <strain evidence="1">Expedition CK06-06</strain>
    </source>
</reference>
<dbReference type="AlphaFoldDB" id="X1DL11"/>
<gene>
    <name evidence="1" type="ORF">S01H4_66231</name>
</gene>
<comment type="caution">
    <text evidence="1">The sequence shown here is derived from an EMBL/GenBank/DDBJ whole genome shotgun (WGS) entry which is preliminary data.</text>
</comment>
<evidence type="ECO:0000313" key="1">
    <source>
        <dbReference type="EMBL" id="GAH21576.1"/>
    </source>
</evidence>
<feature type="non-terminal residue" evidence="1">
    <location>
        <position position="1"/>
    </location>
</feature>
<dbReference type="EMBL" id="BART01040902">
    <property type="protein sequence ID" value="GAH21576.1"/>
    <property type="molecule type" value="Genomic_DNA"/>
</dbReference>
<protein>
    <submittedName>
        <fullName evidence="1">Uncharacterized protein</fullName>
    </submittedName>
</protein>
<name>X1DL11_9ZZZZ</name>
<organism evidence="1">
    <name type="scientific">marine sediment metagenome</name>
    <dbReference type="NCBI Taxonomy" id="412755"/>
    <lineage>
        <taxon>unclassified sequences</taxon>
        <taxon>metagenomes</taxon>
        <taxon>ecological metagenomes</taxon>
    </lineage>
</organism>
<accession>X1DL11</accession>
<proteinExistence type="predicted"/>